<dbReference type="InterPro" id="IPR008915">
    <property type="entry name" value="Peptidase_M50"/>
</dbReference>
<dbReference type="KEGG" id="hau:Haur_4021"/>
<dbReference type="InParanoid" id="A9AVQ3"/>
<evidence type="ECO:0000259" key="8">
    <source>
        <dbReference type="Pfam" id="PF02163"/>
    </source>
</evidence>
<evidence type="ECO:0000313" key="10">
    <source>
        <dbReference type="Proteomes" id="UP000000787"/>
    </source>
</evidence>
<name>A9AVQ3_HERA2</name>
<feature type="transmembrane region" description="Helical" evidence="7">
    <location>
        <begin position="275"/>
        <end position="297"/>
    </location>
</feature>
<accession>A9AVQ3</accession>
<keyword evidence="6 7" id="KW-0472">Membrane</keyword>
<feature type="transmembrane region" description="Helical" evidence="7">
    <location>
        <begin position="242"/>
        <end position="263"/>
    </location>
</feature>
<evidence type="ECO:0000256" key="5">
    <source>
        <dbReference type="ARBA" id="ARBA00022989"/>
    </source>
</evidence>
<keyword evidence="5 7" id="KW-1133">Transmembrane helix</keyword>
<dbReference type="EMBL" id="CP000875">
    <property type="protein sequence ID" value="ABX06653.1"/>
    <property type="molecule type" value="Genomic_DNA"/>
</dbReference>
<dbReference type="STRING" id="316274.Haur_4021"/>
<dbReference type="GO" id="GO:0016020">
    <property type="term" value="C:membrane"/>
    <property type="evidence" value="ECO:0007669"/>
    <property type="project" value="UniProtKB-SubCell"/>
</dbReference>
<organism evidence="9 10">
    <name type="scientific">Herpetosiphon aurantiacus (strain ATCC 23779 / DSM 785 / 114-95)</name>
    <dbReference type="NCBI Taxonomy" id="316274"/>
    <lineage>
        <taxon>Bacteria</taxon>
        <taxon>Bacillati</taxon>
        <taxon>Chloroflexota</taxon>
        <taxon>Chloroflexia</taxon>
        <taxon>Herpetosiphonales</taxon>
        <taxon>Herpetosiphonaceae</taxon>
        <taxon>Herpetosiphon</taxon>
    </lineage>
</organism>
<feature type="transmembrane region" description="Helical" evidence="7">
    <location>
        <begin position="356"/>
        <end position="381"/>
    </location>
</feature>
<feature type="transmembrane region" description="Helical" evidence="7">
    <location>
        <begin position="401"/>
        <end position="421"/>
    </location>
</feature>
<comment type="similarity">
    <text evidence="3">Belongs to the peptidase M50B family.</text>
</comment>
<protein>
    <recommendedName>
        <fullName evidence="8">Peptidase M50 domain-containing protein</fullName>
    </recommendedName>
</protein>
<comment type="cofactor">
    <cofactor evidence="1">
        <name>Zn(2+)</name>
        <dbReference type="ChEBI" id="CHEBI:29105"/>
    </cofactor>
</comment>
<evidence type="ECO:0000256" key="7">
    <source>
        <dbReference type="SAM" id="Phobius"/>
    </source>
</evidence>
<reference evidence="9 10" key="1">
    <citation type="journal article" date="2011" name="Stand. Genomic Sci.">
        <title>Complete genome sequence of the filamentous gliding predatory bacterium Herpetosiphon aurantiacus type strain (114-95(T)).</title>
        <authorList>
            <person name="Kiss H."/>
            <person name="Nett M."/>
            <person name="Domin N."/>
            <person name="Martin K."/>
            <person name="Maresca J.A."/>
            <person name="Copeland A."/>
            <person name="Lapidus A."/>
            <person name="Lucas S."/>
            <person name="Berry K.W."/>
            <person name="Glavina Del Rio T."/>
            <person name="Dalin E."/>
            <person name="Tice H."/>
            <person name="Pitluck S."/>
            <person name="Richardson P."/>
            <person name="Bruce D."/>
            <person name="Goodwin L."/>
            <person name="Han C."/>
            <person name="Detter J.C."/>
            <person name="Schmutz J."/>
            <person name="Brettin T."/>
            <person name="Land M."/>
            <person name="Hauser L."/>
            <person name="Kyrpides N.C."/>
            <person name="Ivanova N."/>
            <person name="Goker M."/>
            <person name="Woyke T."/>
            <person name="Klenk H.P."/>
            <person name="Bryant D.A."/>
        </authorList>
    </citation>
    <scope>NUCLEOTIDE SEQUENCE [LARGE SCALE GENOMIC DNA]</scope>
    <source>
        <strain evidence="10">ATCC 23779 / DSM 785 / 114-95</strain>
    </source>
</reference>
<dbReference type="Pfam" id="PF02163">
    <property type="entry name" value="Peptidase_M50"/>
    <property type="match status" value="1"/>
</dbReference>
<evidence type="ECO:0000256" key="3">
    <source>
        <dbReference type="ARBA" id="ARBA00007931"/>
    </source>
</evidence>
<sequence length="433" mass="49161">MTSMVAASPNPLYAASAFVDVYPFVRQQESEEELLIGRVDTNNFIMLPKEAVEVLDDLAQGKSVGEAQALYAERYGEIPDLADLLEQLESEGFVQPLHSDTVRFGQQSPVTAATASANPNQPRAVRFHFTFFPIRLAQVLFSPILLVCYALFIGGAAAIVVAQPSIVAGWRAMVVDQQMALFTLIIMLHGFVITFFHELGHAVAARSRGVDVRFGIGRRLWVIVAETDMSGIWSIQRNLRFLPIFAGMIVDLLSAAIMVYLAFMHQRQIINLSDFGYILVRAFMWSYLLNLLFQFYFFVRTDIYYVLSTWLRCSNLMGDTANYMINRFNRLLGRAEVHNQAAIPERERKIIKRYAFFWLIGRMLAFYSLFFLTLPILWSYASILFERMFGSASAGMQVLDSILAAILIFISQAVGIFLWLWSLIRRKVSVDDI</sequence>
<dbReference type="GO" id="GO:0006508">
    <property type="term" value="P:proteolysis"/>
    <property type="evidence" value="ECO:0007669"/>
    <property type="project" value="InterPro"/>
</dbReference>
<dbReference type="Proteomes" id="UP000000787">
    <property type="component" value="Chromosome"/>
</dbReference>
<evidence type="ECO:0000256" key="2">
    <source>
        <dbReference type="ARBA" id="ARBA00004141"/>
    </source>
</evidence>
<dbReference type="BioCyc" id="HAUR316274:GHYA-4063-MONOMER"/>
<dbReference type="HOGENOM" id="CLU_054755_0_0_0"/>
<evidence type="ECO:0000256" key="6">
    <source>
        <dbReference type="ARBA" id="ARBA00023136"/>
    </source>
</evidence>
<evidence type="ECO:0000256" key="4">
    <source>
        <dbReference type="ARBA" id="ARBA00022692"/>
    </source>
</evidence>
<feature type="transmembrane region" description="Helical" evidence="7">
    <location>
        <begin position="136"/>
        <end position="159"/>
    </location>
</feature>
<evidence type="ECO:0000313" key="9">
    <source>
        <dbReference type="EMBL" id="ABX06653.1"/>
    </source>
</evidence>
<feature type="transmembrane region" description="Helical" evidence="7">
    <location>
        <begin position="179"/>
        <end position="199"/>
    </location>
</feature>
<keyword evidence="10" id="KW-1185">Reference proteome</keyword>
<comment type="subcellular location">
    <subcellularLocation>
        <location evidence="2">Membrane</location>
        <topology evidence="2">Multi-pass membrane protein</topology>
    </subcellularLocation>
</comment>
<evidence type="ECO:0000256" key="1">
    <source>
        <dbReference type="ARBA" id="ARBA00001947"/>
    </source>
</evidence>
<keyword evidence="4 7" id="KW-0812">Transmembrane</keyword>
<gene>
    <name evidence="9" type="ordered locus">Haur_4021</name>
</gene>
<feature type="domain" description="Peptidase M50" evidence="8">
    <location>
        <begin position="191"/>
        <end position="432"/>
    </location>
</feature>
<dbReference type="AlphaFoldDB" id="A9AVQ3"/>
<dbReference type="eggNOG" id="COG1994">
    <property type="taxonomic scope" value="Bacteria"/>
</dbReference>
<proteinExistence type="inferred from homology"/>